<dbReference type="Gene3D" id="3.30.420.10">
    <property type="entry name" value="Ribonuclease H-like superfamily/Ribonuclease H"/>
    <property type="match status" value="1"/>
</dbReference>
<name>A0ABM6EEY9_9BURK</name>
<dbReference type="Proteomes" id="UP000095607">
    <property type="component" value="Chromosome"/>
</dbReference>
<dbReference type="SUPFAM" id="SSF53098">
    <property type="entry name" value="Ribonuclease H-like"/>
    <property type="match status" value="1"/>
</dbReference>
<evidence type="ECO:0000313" key="2">
    <source>
        <dbReference type="EMBL" id="AOV06075.1"/>
    </source>
</evidence>
<keyword evidence="3" id="KW-1185">Reference proteome</keyword>
<dbReference type="EMBL" id="CP017420">
    <property type="protein sequence ID" value="AOV06075.1"/>
    <property type="molecule type" value="Genomic_DNA"/>
</dbReference>
<evidence type="ECO:0000313" key="3">
    <source>
        <dbReference type="Proteomes" id="UP000095607"/>
    </source>
</evidence>
<dbReference type="InterPro" id="IPR036397">
    <property type="entry name" value="RNaseH_sf"/>
</dbReference>
<dbReference type="InterPro" id="IPR001584">
    <property type="entry name" value="Integrase_cat-core"/>
</dbReference>
<dbReference type="RefSeq" id="WP_046238520.1">
    <property type="nucleotide sequence ID" value="NZ_CBCSDN010000013.1"/>
</dbReference>
<sequence>MHLIHNQVYKLTTDANGLAAGIYRIIADDIRTDTTYCVQIKSESTHARPKGGRPRIGALKQTKRYTSTHLVGSLYKVLRKDLLELIASHELILLSLDLPGIYYKKIEKPRALKDFERRCQIMEQFIDYENLKESILIYGNLANLVKQAMQKHKVSASYVYKLWSILCIFGLTKTSLRTRFDKCGAPGIRRELSPNNIRKKAGRKTDSQRLSYKLFGCWGESIQPGMSTIWRFKIISADKLIPTPKPPMTERYTRIIADQFSNAMRIDDNGNIVAVELKKGQYPNYAQVKRVLTSGIGDIELIREKTTKGHFQRNLRGLTGVSWEGSEGPGQIYAIDSTIGDVYLRSSINPSWIIGRPIVYVIVDVFSTAVVGFYVCLTGPSWDTAQVSLFNSVAPSALLSDLWGYEMRQSLYPTPTLPARLLCDRGEYLSLRAKATGMALKTTLSYTPPFRPDLKGVVEVMHRIMKNVQYHFLPGAMDARRREYDLRRSNPAAAIMSVRQYMHFLHECFYVYNLSADRSKRLDAHMIADGVFPSPAGLWHWGHAMGVGFSRAQSQAEVITQLLPDDTARVTRNGIIFRTNVYSAPIIEEKQWSTRARSVKGSWDIPINYYPGSVSRIWTSHESEKGMIDLSISDHTRADPSLTHDEVIDTFTYQKLKAADIAHRRVEEALLGYRRKELIRHHAFEETRAARQRTKGLTPSIREARALEIDFASQSMTGEVKGSSQARAQSKSNYDTMMNDLLAIMNKDSQNA</sequence>
<organism evidence="2 3">
    <name type="scientific">Delftia tsuruhatensis</name>
    <dbReference type="NCBI Taxonomy" id="180282"/>
    <lineage>
        <taxon>Bacteria</taxon>
        <taxon>Pseudomonadati</taxon>
        <taxon>Pseudomonadota</taxon>
        <taxon>Betaproteobacteria</taxon>
        <taxon>Burkholderiales</taxon>
        <taxon>Comamonadaceae</taxon>
        <taxon>Delftia</taxon>
    </lineage>
</organism>
<accession>A0ABM6EEY9</accession>
<dbReference type="PROSITE" id="PS50994">
    <property type="entry name" value="INTEGRASE"/>
    <property type="match status" value="1"/>
</dbReference>
<proteinExistence type="predicted"/>
<evidence type="ECO:0000259" key="1">
    <source>
        <dbReference type="PROSITE" id="PS50994"/>
    </source>
</evidence>
<protein>
    <submittedName>
        <fullName evidence="2">Transposase</fullName>
    </submittedName>
</protein>
<gene>
    <name evidence="2" type="ORF">BI380_25500</name>
</gene>
<feature type="domain" description="Integrase catalytic" evidence="1">
    <location>
        <begin position="325"/>
        <end position="467"/>
    </location>
</feature>
<dbReference type="InterPro" id="IPR012337">
    <property type="entry name" value="RNaseH-like_sf"/>
</dbReference>
<reference evidence="2 3" key="1">
    <citation type="submission" date="2016-09" db="EMBL/GenBank/DDBJ databases">
        <title>Complete genome sequence of Deltia acidovorans CM13 isolated from murine proximal colonic tissue.</title>
        <authorList>
            <person name="Saffarian A."/>
        </authorList>
    </citation>
    <scope>NUCLEOTIDE SEQUENCE [LARGE SCALE GENOMIC DNA]</scope>
    <source>
        <strain evidence="2 3">CM13</strain>
    </source>
</reference>